<dbReference type="PANTHER" id="PTHR30632:SF14">
    <property type="entry name" value="TUNGSTATE_MOLYBDATE_CHROMATE-BINDING PROTEIN MODA"/>
    <property type="match status" value="1"/>
</dbReference>
<dbReference type="GO" id="GO:0015689">
    <property type="term" value="P:molybdate ion transport"/>
    <property type="evidence" value="ECO:0007669"/>
    <property type="project" value="InterPro"/>
</dbReference>
<evidence type="ECO:0000313" key="8">
    <source>
        <dbReference type="EMBL" id="ABK44240.1"/>
    </source>
</evidence>
<comment type="subunit">
    <text evidence="5">The complex is composed of two ATP-binding proteins (ModC), two transmembrane proteins (ModB) and a solute-binding protein (ModA).</text>
</comment>
<protein>
    <submittedName>
        <fullName evidence="8">Molybdenum ABC transporter, periplasmic molybdate-binding protein</fullName>
    </submittedName>
</protein>
<dbReference type="PIRSF" id="PIRSF004846">
    <property type="entry name" value="ModA"/>
    <property type="match status" value="1"/>
</dbReference>
<dbReference type="GO" id="GO:0030973">
    <property type="term" value="F:molybdate ion binding"/>
    <property type="evidence" value="ECO:0007669"/>
    <property type="project" value="InterPro"/>
</dbReference>
<feature type="signal peptide" evidence="7">
    <location>
        <begin position="1"/>
        <end position="32"/>
    </location>
</feature>
<dbReference type="InterPro" id="IPR050682">
    <property type="entry name" value="ModA/WtpA"/>
</dbReference>
<evidence type="ECO:0000256" key="1">
    <source>
        <dbReference type="ARBA" id="ARBA00009175"/>
    </source>
</evidence>
<comment type="similarity">
    <text evidence="1">Belongs to the bacterial solute-binding protein ModA family.</text>
</comment>
<dbReference type="InterPro" id="IPR005950">
    <property type="entry name" value="ModA"/>
</dbReference>
<dbReference type="PANTHER" id="PTHR30632">
    <property type="entry name" value="MOLYBDATE-BINDING PERIPLASMIC PROTEIN"/>
    <property type="match status" value="1"/>
</dbReference>
<keyword evidence="2 6" id="KW-0500">Molybdenum</keyword>
<sequence precursor="true">MMIPFFPLQRCSIFFMGLVLTALTLCPTAVRADSTNIAVAANFTGAAKEIAAAFAEDTGHQAVLSFGSTGKLYTQIAHGAPFHAFLAADRKRPEKAEAEGLAVAGSRFTYATGKIVLFSTDPNRVDPAGKVLEHPETFAKLAIANPKTAPYGAAARQTMQKLGLLAAIEPKLVRGDSIAQTYQFVATGNAQLGFVALSQVITGVSGSQWVVPSDLYTPIRQDVVLLNNGVERIAAKAFVDYLKGDRARAIIEKYGYGVE</sequence>
<keyword evidence="3 6" id="KW-0479">Metal-binding</keyword>
<dbReference type="Gene3D" id="3.40.190.10">
    <property type="entry name" value="Periplasmic binding protein-like II"/>
    <property type="match status" value="2"/>
</dbReference>
<dbReference type="GO" id="GO:0046872">
    <property type="term" value="F:metal ion binding"/>
    <property type="evidence" value="ECO:0007669"/>
    <property type="project" value="UniProtKB-KW"/>
</dbReference>
<keyword evidence="4 7" id="KW-0732">Signal</keyword>
<evidence type="ECO:0000256" key="5">
    <source>
        <dbReference type="ARBA" id="ARBA00062515"/>
    </source>
</evidence>
<feature type="chain" id="PRO_5002625941" evidence="7">
    <location>
        <begin position="33"/>
        <end position="259"/>
    </location>
</feature>
<evidence type="ECO:0000256" key="3">
    <source>
        <dbReference type="ARBA" id="ARBA00022723"/>
    </source>
</evidence>
<dbReference type="HOGENOM" id="CLU_065520_1_0_5"/>
<reference evidence="9" key="1">
    <citation type="journal article" date="2009" name="Appl. Environ. Microbiol.">
        <title>Complete genome sequence of the chemolithoautotrophic marine magnetotactic coccus strain MC-1.</title>
        <authorList>
            <person name="Schubbe S."/>
            <person name="Williams T.J."/>
            <person name="Xie G."/>
            <person name="Kiss H.E."/>
            <person name="Brettin T.S."/>
            <person name="Martinez D."/>
            <person name="Ross C.A."/>
            <person name="Schuler D."/>
            <person name="Cox B.L."/>
            <person name="Nealson K.H."/>
            <person name="Bazylinski D.A."/>
        </authorList>
    </citation>
    <scope>NUCLEOTIDE SEQUENCE [LARGE SCALE GENOMIC DNA]</scope>
    <source>
        <strain evidence="9">ATCC BAA-1437 / JCM 17883 / MC-1</strain>
    </source>
</reference>
<evidence type="ECO:0000313" key="9">
    <source>
        <dbReference type="Proteomes" id="UP000002586"/>
    </source>
</evidence>
<feature type="binding site" evidence="6">
    <location>
        <position position="178"/>
    </location>
    <ligand>
        <name>molybdate</name>
        <dbReference type="ChEBI" id="CHEBI:36264"/>
    </ligand>
</feature>
<dbReference type="SUPFAM" id="SSF53850">
    <property type="entry name" value="Periplasmic binding protein-like II"/>
    <property type="match status" value="1"/>
</dbReference>
<dbReference type="Proteomes" id="UP000002586">
    <property type="component" value="Chromosome"/>
</dbReference>
<evidence type="ECO:0000256" key="6">
    <source>
        <dbReference type="PIRSR" id="PIRSR004846-1"/>
    </source>
</evidence>
<dbReference type="GO" id="GO:1901359">
    <property type="term" value="F:tungstate binding"/>
    <property type="evidence" value="ECO:0007669"/>
    <property type="project" value="UniProtKB-ARBA"/>
</dbReference>
<proteinExistence type="inferred from homology"/>
<evidence type="ECO:0000256" key="7">
    <source>
        <dbReference type="SAM" id="SignalP"/>
    </source>
</evidence>
<feature type="binding site" evidence="6">
    <location>
        <position position="69"/>
    </location>
    <ligand>
        <name>molybdate</name>
        <dbReference type="ChEBI" id="CHEBI:36264"/>
    </ligand>
</feature>
<evidence type="ECO:0000256" key="2">
    <source>
        <dbReference type="ARBA" id="ARBA00022505"/>
    </source>
</evidence>
<dbReference type="STRING" id="156889.Mmc1_1732"/>
<dbReference type="NCBIfam" id="TIGR01256">
    <property type="entry name" value="modA"/>
    <property type="match status" value="1"/>
</dbReference>
<dbReference type="eggNOG" id="COG0725">
    <property type="taxonomic scope" value="Bacteria"/>
</dbReference>
<dbReference type="FunFam" id="3.40.190.10:FF:000035">
    <property type="entry name" value="Molybdate ABC transporter substrate-binding protein"/>
    <property type="match status" value="1"/>
</dbReference>
<organism evidence="8 9">
    <name type="scientific">Magnetococcus marinus (strain ATCC BAA-1437 / JCM 17883 / MC-1)</name>
    <dbReference type="NCBI Taxonomy" id="156889"/>
    <lineage>
        <taxon>Bacteria</taxon>
        <taxon>Pseudomonadati</taxon>
        <taxon>Pseudomonadota</taxon>
        <taxon>Magnetococcia</taxon>
        <taxon>Magnetococcales</taxon>
        <taxon>Magnetococcaceae</taxon>
        <taxon>Magnetococcus</taxon>
    </lineage>
</organism>
<dbReference type="EMBL" id="CP000471">
    <property type="protein sequence ID" value="ABK44240.1"/>
    <property type="molecule type" value="Genomic_DNA"/>
</dbReference>
<dbReference type="RefSeq" id="WP_011713388.1">
    <property type="nucleotide sequence ID" value="NC_008576.1"/>
</dbReference>
<keyword evidence="9" id="KW-1185">Reference proteome</keyword>
<dbReference type="Pfam" id="PF13531">
    <property type="entry name" value="SBP_bac_11"/>
    <property type="match status" value="1"/>
</dbReference>
<name>A0L8E7_MAGMM</name>
<evidence type="ECO:0000256" key="4">
    <source>
        <dbReference type="ARBA" id="ARBA00022729"/>
    </source>
</evidence>
<dbReference type="KEGG" id="mgm:Mmc1_1732"/>
<dbReference type="AlphaFoldDB" id="A0L8E7"/>
<dbReference type="InterPro" id="IPR044084">
    <property type="entry name" value="AvModA-like_subst-bd"/>
</dbReference>
<gene>
    <name evidence="8" type="ordered locus">Mmc1_1732</name>
</gene>
<reference evidence="8 9" key="2">
    <citation type="journal article" date="2012" name="Int. J. Syst. Evol. Microbiol.">
        <title>Magnetococcus marinus gen. nov., sp. nov., a marine, magnetotactic bacterium that represents a novel lineage (Magnetococcaceae fam. nov.; Magnetococcales ord. nov.) at the base of the Alphaproteobacteria.</title>
        <authorList>
            <person name="Bazylinski D.A."/>
            <person name="Williams T.J."/>
            <person name="Lefevre C.T."/>
            <person name="Berg R.J."/>
            <person name="Zhang C.L."/>
            <person name="Bowser S.S."/>
            <person name="Dean A.J."/>
            <person name="Beveridge T.J."/>
        </authorList>
    </citation>
    <scope>NUCLEOTIDE SEQUENCE [LARGE SCALE GENOMIC DNA]</scope>
    <source>
        <strain evidence="9">ATCC BAA-1437 / JCM 17883 / MC-1</strain>
    </source>
</reference>
<accession>A0L8E7</accession>
<dbReference type="CDD" id="cd13539">
    <property type="entry name" value="PBP2_AvModA"/>
    <property type="match status" value="1"/>
</dbReference>